<evidence type="ECO:0000256" key="3">
    <source>
        <dbReference type="SAM" id="MobiDB-lite"/>
    </source>
</evidence>
<dbReference type="Proteomes" id="UP000076532">
    <property type="component" value="Unassembled WGS sequence"/>
</dbReference>
<feature type="compositionally biased region" description="Basic and acidic residues" evidence="3">
    <location>
        <begin position="1"/>
        <end position="12"/>
    </location>
</feature>
<dbReference type="CDD" id="cd06141">
    <property type="entry name" value="WRN_exo"/>
    <property type="match status" value="1"/>
</dbReference>
<dbReference type="GO" id="GO:0006139">
    <property type="term" value="P:nucleobase-containing compound metabolic process"/>
    <property type="evidence" value="ECO:0007669"/>
    <property type="project" value="InterPro"/>
</dbReference>
<feature type="compositionally biased region" description="Polar residues" evidence="3">
    <location>
        <begin position="59"/>
        <end position="91"/>
    </location>
</feature>
<dbReference type="AlphaFoldDB" id="A0A166WYA0"/>
<evidence type="ECO:0000313" key="6">
    <source>
        <dbReference type="Proteomes" id="UP000076532"/>
    </source>
</evidence>
<accession>A0A166WYA0</accession>
<dbReference type="STRING" id="436010.A0A166WYA0"/>
<dbReference type="Gene3D" id="3.30.420.10">
    <property type="entry name" value="Ribonuclease H-like superfamily/Ribonuclease H"/>
    <property type="match status" value="1"/>
</dbReference>
<evidence type="ECO:0000256" key="1">
    <source>
        <dbReference type="ARBA" id="ARBA00022722"/>
    </source>
</evidence>
<feature type="domain" description="3'-5' exonuclease" evidence="4">
    <location>
        <begin position="140"/>
        <end position="318"/>
    </location>
</feature>
<dbReference type="PANTHER" id="PTHR13620">
    <property type="entry name" value="3-5 EXONUCLEASE"/>
    <property type="match status" value="1"/>
</dbReference>
<dbReference type="GO" id="GO:0008408">
    <property type="term" value="F:3'-5' exonuclease activity"/>
    <property type="evidence" value="ECO:0007669"/>
    <property type="project" value="InterPro"/>
</dbReference>
<keyword evidence="2" id="KW-0378">Hydrolase</keyword>
<dbReference type="GO" id="GO:0003676">
    <property type="term" value="F:nucleic acid binding"/>
    <property type="evidence" value="ECO:0007669"/>
    <property type="project" value="InterPro"/>
</dbReference>
<protein>
    <submittedName>
        <fullName evidence="5">Ribonuclease H-like protein</fullName>
    </submittedName>
</protein>
<dbReference type="InterPro" id="IPR036397">
    <property type="entry name" value="RNaseH_sf"/>
</dbReference>
<dbReference type="InterPro" id="IPR012337">
    <property type="entry name" value="RNaseH-like_sf"/>
</dbReference>
<dbReference type="InterPro" id="IPR002562">
    <property type="entry name" value="3'-5'_exonuclease_dom"/>
</dbReference>
<dbReference type="PANTHER" id="PTHR13620:SF104">
    <property type="entry name" value="EXONUCLEASE 3'-5' DOMAIN-CONTAINING PROTEIN 2"/>
    <property type="match status" value="1"/>
</dbReference>
<keyword evidence="6" id="KW-1185">Reference proteome</keyword>
<evidence type="ECO:0000259" key="4">
    <source>
        <dbReference type="Pfam" id="PF01612"/>
    </source>
</evidence>
<reference evidence="5 6" key="1">
    <citation type="journal article" date="2016" name="Mol. Biol. Evol.">
        <title>Comparative Genomics of Early-Diverging Mushroom-Forming Fungi Provides Insights into the Origins of Lignocellulose Decay Capabilities.</title>
        <authorList>
            <person name="Nagy L.G."/>
            <person name="Riley R."/>
            <person name="Tritt A."/>
            <person name="Adam C."/>
            <person name="Daum C."/>
            <person name="Floudas D."/>
            <person name="Sun H."/>
            <person name="Yadav J.S."/>
            <person name="Pangilinan J."/>
            <person name="Larsson K.H."/>
            <person name="Matsuura K."/>
            <person name="Barry K."/>
            <person name="Labutti K."/>
            <person name="Kuo R."/>
            <person name="Ohm R.A."/>
            <person name="Bhattacharya S.S."/>
            <person name="Shirouzu T."/>
            <person name="Yoshinaga Y."/>
            <person name="Martin F.M."/>
            <person name="Grigoriev I.V."/>
            <person name="Hibbett D.S."/>
        </authorList>
    </citation>
    <scope>NUCLEOTIDE SEQUENCE [LARGE SCALE GENOMIC DNA]</scope>
    <source>
        <strain evidence="5 6">CBS 109695</strain>
    </source>
</reference>
<dbReference type="Pfam" id="PF01612">
    <property type="entry name" value="DNA_pol_A_exo1"/>
    <property type="match status" value="1"/>
</dbReference>
<dbReference type="EMBL" id="KV417480">
    <property type="protein sequence ID" value="KZP34234.1"/>
    <property type="molecule type" value="Genomic_DNA"/>
</dbReference>
<dbReference type="GO" id="GO:0005634">
    <property type="term" value="C:nucleus"/>
    <property type="evidence" value="ECO:0007669"/>
    <property type="project" value="TreeGrafter"/>
</dbReference>
<evidence type="ECO:0000313" key="5">
    <source>
        <dbReference type="EMBL" id="KZP34234.1"/>
    </source>
</evidence>
<feature type="region of interest" description="Disordered" evidence="3">
    <location>
        <begin position="1"/>
        <end position="111"/>
    </location>
</feature>
<gene>
    <name evidence="5" type="ORF">FIBSPDRAFT_1035315</name>
</gene>
<feature type="compositionally biased region" description="Polar residues" evidence="3">
    <location>
        <begin position="34"/>
        <end position="51"/>
    </location>
</feature>
<keyword evidence="1" id="KW-0540">Nuclease</keyword>
<organism evidence="5 6">
    <name type="scientific">Athelia psychrophila</name>
    <dbReference type="NCBI Taxonomy" id="1759441"/>
    <lineage>
        <taxon>Eukaryota</taxon>
        <taxon>Fungi</taxon>
        <taxon>Dikarya</taxon>
        <taxon>Basidiomycota</taxon>
        <taxon>Agaricomycotina</taxon>
        <taxon>Agaricomycetes</taxon>
        <taxon>Agaricomycetidae</taxon>
        <taxon>Atheliales</taxon>
        <taxon>Atheliaceae</taxon>
        <taxon>Athelia</taxon>
    </lineage>
</organism>
<dbReference type="OrthoDB" id="18193at2759"/>
<dbReference type="SUPFAM" id="SSF53098">
    <property type="entry name" value="Ribonuclease H-like"/>
    <property type="match status" value="1"/>
</dbReference>
<evidence type="ECO:0000256" key="2">
    <source>
        <dbReference type="ARBA" id="ARBA00022801"/>
    </source>
</evidence>
<name>A0A166WYA0_9AGAM</name>
<dbReference type="InterPro" id="IPR051132">
    <property type="entry name" value="3-5_Exonuclease_domain"/>
</dbReference>
<sequence length="345" mass="37791">MPVERSCREDRPAPMAKRPSQRERVAAAKLAKAQSESAIPGTSCTSNTGSQAAHMGPNGNANAPQSKDMAGSSSQATSEGSEIQVSSSLRSSGPGAAQTPPGQRRRPLTQSATLPAKGSSLLPLYAWNDGAPNLQRFFIEDSDKLTVELERLLRDTDTIAFDMEWPWDKRQRKEGRVAVIQISSPSLVIVYGLPLGIESPLHPKIVELLTSNVIKVGNNIRGDMQKLYADFPSLPYFNCLLDFSEVARSVDGEQWAHLPYPCIALTDMVGHYLHVRLAGKADERHSDWTRRGAAMTKAQLDYASADVTVSLHLLERLKTFASASDLVKLTFTTSLSDKRAAKRRY</sequence>
<dbReference type="GO" id="GO:0005737">
    <property type="term" value="C:cytoplasm"/>
    <property type="evidence" value="ECO:0007669"/>
    <property type="project" value="TreeGrafter"/>
</dbReference>
<proteinExistence type="predicted"/>